<dbReference type="PROSITE" id="PS00108">
    <property type="entry name" value="PROTEIN_KINASE_ST"/>
    <property type="match status" value="1"/>
</dbReference>
<dbReference type="InterPro" id="IPR000719">
    <property type="entry name" value="Prot_kinase_dom"/>
</dbReference>
<reference evidence="3" key="1">
    <citation type="submission" date="2024-02" db="UniProtKB">
        <authorList>
            <consortium name="WormBaseParasite"/>
        </authorList>
    </citation>
    <scope>IDENTIFICATION</scope>
</reference>
<evidence type="ECO:0000259" key="1">
    <source>
        <dbReference type="PROSITE" id="PS50011"/>
    </source>
</evidence>
<dbReference type="InterPro" id="IPR051681">
    <property type="entry name" value="Ser/Thr_Kinases-Pseudokinases"/>
</dbReference>
<dbReference type="GO" id="GO:0005524">
    <property type="term" value="F:ATP binding"/>
    <property type="evidence" value="ECO:0007669"/>
    <property type="project" value="InterPro"/>
</dbReference>
<evidence type="ECO:0000313" key="3">
    <source>
        <dbReference type="WBParaSite" id="MBELARI_LOCUS16514"/>
    </source>
</evidence>
<proteinExistence type="predicted"/>
<dbReference type="PANTHER" id="PTHR44329">
    <property type="entry name" value="SERINE/THREONINE-PROTEIN KINASE TNNI3K-RELATED"/>
    <property type="match status" value="1"/>
</dbReference>
<dbReference type="Gene3D" id="1.10.510.10">
    <property type="entry name" value="Transferase(Phosphotransferase) domain 1"/>
    <property type="match status" value="1"/>
</dbReference>
<dbReference type="InterPro" id="IPR011009">
    <property type="entry name" value="Kinase-like_dom_sf"/>
</dbReference>
<organism evidence="2 3">
    <name type="scientific">Mesorhabditis belari</name>
    <dbReference type="NCBI Taxonomy" id="2138241"/>
    <lineage>
        <taxon>Eukaryota</taxon>
        <taxon>Metazoa</taxon>
        <taxon>Ecdysozoa</taxon>
        <taxon>Nematoda</taxon>
        <taxon>Chromadorea</taxon>
        <taxon>Rhabditida</taxon>
        <taxon>Rhabditina</taxon>
        <taxon>Rhabditomorpha</taxon>
        <taxon>Rhabditoidea</taxon>
        <taxon>Rhabditidae</taxon>
        <taxon>Mesorhabditinae</taxon>
        <taxon>Mesorhabditis</taxon>
    </lineage>
</organism>
<dbReference type="GO" id="GO:0004674">
    <property type="term" value="F:protein serine/threonine kinase activity"/>
    <property type="evidence" value="ECO:0007669"/>
    <property type="project" value="TreeGrafter"/>
</dbReference>
<protein>
    <recommendedName>
        <fullName evidence="1">Protein kinase domain-containing protein</fullName>
    </recommendedName>
</protein>
<keyword evidence="2" id="KW-1185">Reference proteome</keyword>
<dbReference type="InterPro" id="IPR008271">
    <property type="entry name" value="Ser/Thr_kinase_AS"/>
</dbReference>
<dbReference type="Pfam" id="PF00069">
    <property type="entry name" value="Pkinase"/>
    <property type="match status" value="1"/>
</dbReference>
<evidence type="ECO:0000313" key="2">
    <source>
        <dbReference type="Proteomes" id="UP000887575"/>
    </source>
</evidence>
<sequence>MSLSKQKSVDETDFDESSLKFLGKGTYGTVYRVAVEPGKSAVCVKYLKPSNDSDFESLFVKECAILKKLQHLNIIQYHHKIRIPEKRRYGIVTEYCERGTLQNVIMSSSISYTIWMVVDWSEGLFRALKYLQENHTILHRDIKPSNIFMTHTFIPKIGDFGSTKLYEKTTMNSRHTGTDLYMAPETYIEDKNSPKSDVYSLFLCIWEMIERRIVFLPKGATINTFNVQKLFNTMEKTRIVPIEKPECPTKLQEMIISGCSFEYKMRPSIAQIIDGFVQLKKEEDIKRFESQRPREDPKQMEIVRPMEFDGSIVKRKNSDDIFGWDTLQKLVVLCFFFVGITLYQVNAACPAVPTWVTYGPNSATNNGACSQYLTCYSDSNGVDGCYCADTLGNCGPRAAKGIEICAGTSSSCYKTCGKCTVP</sequence>
<dbReference type="Gene3D" id="3.30.200.20">
    <property type="entry name" value="Phosphorylase Kinase, domain 1"/>
    <property type="match status" value="1"/>
</dbReference>
<accession>A0AAF3EQZ0</accession>
<dbReference type="SUPFAM" id="SSF56112">
    <property type="entry name" value="Protein kinase-like (PK-like)"/>
    <property type="match status" value="1"/>
</dbReference>
<dbReference type="WBParaSite" id="MBELARI_LOCUS16514">
    <property type="protein sequence ID" value="MBELARI_LOCUS16514"/>
    <property type="gene ID" value="MBELARI_LOCUS16514"/>
</dbReference>
<dbReference type="PROSITE" id="PS50011">
    <property type="entry name" value="PROTEIN_KINASE_DOM"/>
    <property type="match status" value="1"/>
</dbReference>
<feature type="domain" description="Protein kinase" evidence="1">
    <location>
        <begin position="16"/>
        <end position="277"/>
    </location>
</feature>
<dbReference type="AlphaFoldDB" id="A0AAF3EQZ0"/>
<dbReference type="SMART" id="SM00220">
    <property type="entry name" value="S_TKc"/>
    <property type="match status" value="1"/>
</dbReference>
<dbReference type="Proteomes" id="UP000887575">
    <property type="component" value="Unassembled WGS sequence"/>
</dbReference>
<name>A0AAF3EQZ0_9BILA</name>